<dbReference type="InterPro" id="IPR036568">
    <property type="entry name" value="GGCT-like_sf"/>
</dbReference>
<dbReference type="Gene3D" id="3.10.490.10">
    <property type="entry name" value="Gamma-glutamyl cyclotransferase-like"/>
    <property type="match status" value="1"/>
</dbReference>
<reference evidence="2 3" key="1">
    <citation type="submission" date="2020-08" db="EMBL/GenBank/DDBJ databases">
        <title>Genome sequencing of Purple Non-Sulfur Bacteria from various extreme environments.</title>
        <authorList>
            <person name="Mayer M."/>
        </authorList>
    </citation>
    <scope>NUCLEOTIDE SEQUENCE [LARGE SCALE GENOMIC DNA]</scope>
    <source>
        <strain evidence="2 3">2761</strain>
    </source>
</reference>
<keyword evidence="1" id="KW-0456">Lyase</keyword>
<dbReference type="EMBL" id="JACIGE010000001">
    <property type="protein sequence ID" value="MBB4245704.1"/>
    <property type="molecule type" value="Genomic_DNA"/>
</dbReference>
<proteinExistence type="predicted"/>
<dbReference type="SUPFAM" id="SSF110857">
    <property type="entry name" value="Gamma-glutamyl cyclotransferase-like"/>
    <property type="match status" value="1"/>
</dbReference>
<protein>
    <submittedName>
        <fullName evidence="2">Cation transport regulator ChaC</fullName>
    </submittedName>
</protein>
<evidence type="ECO:0000256" key="1">
    <source>
        <dbReference type="ARBA" id="ARBA00023239"/>
    </source>
</evidence>
<organism evidence="2 3">
    <name type="scientific">Rhodocyclus tenuis</name>
    <name type="common">Rhodospirillum tenue</name>
    <dbReference type="NCBI Taxonomy" id="1066"/>
    <lineage>
        <taxon>Bacteria</taxon>
        <taxon>Pseudomonadati</taxon>
        <taxon>Pseudomonadota</taxon>
        <taxon>Betaproteobacteria</taxon>
        <taxon>Rhodocyclales</taxon>
        <taxon>Rhodocyclaceae</taxon>
        <taxon>Rhodocyclus</taxon>
    </lineage>
</organism>
<keyword evidence="3" id="KW-1185">Reference proteome</keyword>
<dbReference type="PANTHER" id="PTHR12935">
    <property type="entry name" value="GAMMA-GLUTAMYLCYCLOTRANSFERASE"/>
    <property type="match status" value="1"/>
</dbReference>
<comment type="caution">
    <text evidence="2">The sequence shown here is derived from an EMBL/GenBank/DDBJ whole genome shotgun (WGS) entry which is preliminary data.</text>
</comment>
<dbReference type="Proteomes" id="UP000587070">
    <property type="component" value="Unassembled WGS sequence"/>
</dbReference>
<dbReference type="InterPro" id="IPR017939">
    <property type="entry name" value="G-Glutamylcylcotransferase"/>
</dbReference>
<dbReference type="AlphaFoldDB" id="A0A840FVG7"/>
<dbReference type="RefSeq" id="WP_184414873.1">
    <property type="nucleotide sequence ID" value="NZ_JACIGE010000001.1"/>
</dbReference>
<sequence>MNPRTTARRLHFFYGAHLDPRQFASCSQQPRLLGSARLADYTLAFFGYAMKWDGAEESLLPSAGAETWGVLYELAPDDAERLDAEQCVRLDGSGAYFHIPVEVVTADGSVHEALTYLRSTHGEAQLPSREFLANIVAGARAHGLPADYLKRLQALQSKPASYRVPRENTLRQFFSIESACNC</sequence>
<evidence type="ECO:0000313" key="2">
    <source>
        <dbReference type="EMBL" id="MBB4245704.1"/>
    </source>
</evidence>
<dbReference type="GO" id="GO:0003839">
    <property type="term" value="F:gamma-glutamylcyclotransferase activity"/>
    <property type="evidence" value="ECO:0007669"/>
    <property type="project" value="InterPro"/>
</dbReference>
<accession>A0A840FVG7</accession>
<dbReference type="InterPro" id="IPR013024">
    <property type="entry name" value="GGCT-like"/>
</dbReference>
<dbReference type="CDD" id="cd06661">
    <property type="entry name" value="GGCT_like"/>
    <property type="match status" value="1"/>
</dbReference>
<dbReference type="Pfam" id="PF13772">
    <property type="entry name" value="AIG2_2"/>
    <property type="match status" value="1"/>
</dbReference>
<gene>
    <name evidence="2" type="ORF">GGD90_000053</name>
</gene>
<evidence type="ECO:0000313" key="3">
    <source>
        <dbReference type="Proteomes" id="UP000587070"/>
    </source>
</evidence>
<name>A0A840FVG7_RHOTE</name>
<dbReference type="PANTHER" id="PTHR12935:SF0">
    <property type="entry name" value="GAMMA-GLUTAMYLCYCLOTRANSFERASE"/>
    <property type="match status" value="1"/>
</dbReference>